<organism evidence="2 3">
    <name type="scientific">Pseudomonas fluorescens</name>
    <dbReference type="NCBI Taxonomy" id="294"/>
    <lineage>
        <taxon>Bacteria</taxon>
        <taxon>Pseudomonadati</taxon>
        <taxon>Pseudomonadota</taxon>
        <taxon>Gammaproteobacteria</taxon>
        <taxon>Pseudomonadales</taxon>
        <taxon>Pseudomonadaceae</taxon>
        <taxon>Pseudomonas</taxon>
    </lineage>
</organism>
<protein>
    <submittedName>
        <fullName evidence="2">Uncharacterized protein</fullName>
    </submittedName>
</protein>
<evidence type="ECO:0000256" key="1">
    <source>
        <dbReference type="SAM" id="MobiDB-lite"/>
    </source>
</evidence>
<evidence type="ECO:0000313" key="2">
    <source>
        <dbReference type="EMBL" id="RON77922.1"/>
    </source>
</evidence>
<proteinExistence type="predicted"/>
<dbReference type="Proteomes" id="UP000285378">
    <property type="component" value="Unassembled WGS sequence"/>
</dbReference>
<dbReference type="EMBL" id="MOBX01000015">
    <property type="protein sequence ID" value="RON77922.1"/>
    <property type="molecule type" value="Genomic_DNA"/>
</dbReference>
<name>A0A423M6X6_PSEFL</name>
<dbReference type="AlphaFoldDB" id="A0A423M6X6"/>
<comment type="caution">
    <text evidence="2">The sequence shown here is derived from an EMBL/GenBank/DDBJ whole genome shotgun (WGS) entry which is preliminary data.</text>
</comment>
<reference evidence="2 3" key="1">
    <citation type="submission" date="2016-10" db="EMBL/GenBank/DDBJ databases">
        <title>Comparative genome analysis of multiple Pseudomonas spp. focuses on biocontrol and plant growth promoting traits.</title>
        <authorList>
            <person name="Tao X.-Y."/>
            <person name="Taylor C.G."/>
        </authorList>
    </citation>
    <scope>NUCLEOTIDE SEQUENCE [LARGE SCALE GENOMIC DNA]</scope>
    <source>
        <strain evidence="2 3">28B5</strain>
    </source>
</reference>
<feature type="region of interest" description="Disordered" evidence="1">
    <location>
        <begin position="34"/>
        <end position="67"/>
    </location>
</feature>
<accession>A0A423M6X6</accession>
<sequence length="67" mass="7206">MKVLLFAFFVVVAMMQNDKTSVARELAPARLRSSRKPSEYGVPDAPRLQDLGPLCSPAGASSLATEI</sequence>
<evidence type="ECO:0000313" key="3">
    <source>
        <dbReference type="Proteomes" id="UP000285378"/>
    </source>
</evidence>
<gene>
    <name evidence="2" type="ORF">BK670_21985</name>
</gene>